<gene>
    <name evidence="2" type="ORF">LCGC14_2619870</name>
</gene>
<dbReference type="EMBL" id="LAZR01044684">
    <property type="protein sequence ID" value="KKL04057.1"/>
    <property type="molecule type" value="Genomic_DNA"/>
</dbReference>
<dbReference type="AlphaFoldDB" id="A0A0F9AQZ1"/>
<protein>
    <submittedName>
        <fullName evidence="2">Uncharacterized protein</fullName>
    </submittedName>
</protein>
<reference evidence="2" key="1">
    <citation type="journal article" date="2015" name="Nature">
        <title>Complex archaea that bridge the gap between prokaryotes and eukaryotes.</title>
        <authorList>
            <person name="Spang A."/>
            <person name="Saw J.H."/>
            <person name="Jorgensen S.L."/>
            <person name="Zaremba-Niedzwiedzka K."/>
            <person name="Martijn J."/>
            <person name="Lind A.E."/>
            <person name="van Eijk R."/>
            <person name="Schleper C."/>
            <person name="Guy L."/>
            <person name="Ettema T.J."/>
        </authorList>
    </citation>
    <scope>NUCLEOTIDE SEQUENCE</scope>
</reference>
<feature type="transmembrane region" description="Helical" evidence="1">
    <location>
        <begin position="7"/>
        <end position="33"/>
    </location>
</feature>
<evidence type="ECO:0000256" key="1">
    <source>
        <dbReference type="SAM" id="Phobius"/>
    </source>
</evidence>
<proteinExistence type="predicted"/>
<evidence type="ECO:0000313" key="2">
    <source>
        <dbReference type="EMBL" id="KKL04057.1"/>
    </source>
</evidence>
<accession>A0A0F9AQZ1</accession>
<organism evidence="2">
    <name type="scientific">marine sediment metagenome</name>
    <dbReference type="NCBI Taxonomy" id="412755"/>
    <lineage>
        <taxon>unclassified sequences</taxon>
        <taxon>metagenomes</taxon>
        <taxon>ecological metagenomes</taxon>
    </lineage>
</organism>
<comment type="caution">
    <text evidence="2">The sequence shown here is derived from an EMBL/GenBank/DDBJ whole genome shotgun (WGS) entry which is preliminary data.</text>
</comment>
<name>A0A0F9AQZ1_9ZZZZ</name>
<keyword evidence="1" id="KW-0472">Membrane</keyword>
<sequence length="204" mass="22731">MSGKSGIGSIIASVIITLVFVIVLAFFVLPYLYPILSSKDLVSHDDLMDEGGIVIQSKYQEWDSYAVIHDNSVSDFIQMVDTEINISVEEGSQLAIEFSATSLMRLQSPFSGRSSYDIAIVVDGIGNRTFEVYYYEGGGGTGFIQELVFNFNYNYVTAPLNNGTYKINVFWISTSDVPGNNYLSVAKSTRNYTRSLWVTELRTQ</sequence>
<keyword evidence="1" id="KW-0812">Transmembrane</keyword>
<keyword evidence="1" id="KW-1133">Transmembrane helix</keyword>